<evidence type="ECO:0000313" key="10">
    <source>
        <dbReference type="Proteomes" id="UP000199041"/>
    </source>
</evidence>
<dbReference type="EMBL" id="FNQY01000012">
    <property type="protein sequence ID" value="SEA28678.1"/>
    <property type="molecule type" value="Genomic_DNA"/>
</dbReference>
<dbReference type="PANTHER" id="PTHR43032">
    <property type="entry name" value="PROTEIN-METHIONINE-SULFOXIDE REDUCTASE"/>
    <property type="match status" value="1"/>
</dbReference>
<dbReference type="GO" id="GO:0022904">
    <property type="term" value="P:respiratory electron transport chain"/>
    <property type="evidence" value="ECO:0007669"/>
    <property type="project" value="InterPro"/>
</dbReference>
<evidence type="ECO:0000256" key="1">
    <source>
        <dbReference type="ARBA" id="ARBA00004651"/>
    </source>
</evidence>
<accession>A0A1H3ZYF5</accession>
<dbReference type="Pfam" id="PF01292">
    <property type="entry name" value="Ni_hydr_CYTB"/>
    <property type="match status" value="1"/>
</dbReference>
<dbReference type="InterPro" id="IPR016174">
    <property type="entry name" value="Di-haem_cyt_TM"/>
</dbReference>
<dbReference type="RefSeq" id="WP_244518887.1">
    <property type="nucleotide sequence ID" value="NZ_FNQY01000012.1"/>
</dbReference>
<keyword evidence="5 6" id="KW-0472">Membrane</keyword>
<feature type="transmembrane region" description="Helical" evidence="6">
    <location>
        <begin position="80"/>
        <end position="98"/>
    </location>
</feature>
<evidence type="ECO:0000256" key="6">
    <source>
        <dbReference type="SAM" id="Phobius"/>
    </source>
</evidence>
<evidence type="ECO:0000256" key="3">
    <source>
        <dbReference type="ARBA" id="ARBA00022692"/>
    </source>
</evidence>
<dbReference type="STRING" id="551991.SAMN05192529_112111"/>
<comment type="subcellular location">
    <subcellularLocation>
        <location evidence="1">Cell membrane</location>
        <topology evidence="1">Multi-pass membrane protein</topology>
    </subcellularLocation>
</comment>
<name>A0A1H3ZYF5_9BACT</name>
<dbReference type="Gene3D" id="3.90.420.10">
    <property type="entry name" value="Oxidoreductase, molybdopterin-binding domain"/>
    <property type="match status" value="1"/>
</dbReference>
<evidence type="ECO:0000259" key="8">
    <source>
        <dbReference type="Pfam" id="PF01292"/>
    </source>
</evidence>
<feature type="domain" description="Cytochrome b561 bacterial/Ni-hydrogenase" evidence="8">
    <location>
        <begin position="71"/>
        <end position="292"/>
    </location>
</feature>
<evidence type="ECO:0000313" key="9">
    <source>
        <dbReference type="EMBL" id="SEA28678.1"/>
    </source>
</evidence>
<dbReference type="InterPro" id="IPR036374">
    <property type="entry name" value="OxRdtase_Mopterin-bd_sf"/>
</dbReference>
<feature type="transmembrane region" description="Helical" evidence="6">
    <location>
        <begin position="27"/>
        <end position="50"/>
    </location>
</feature>
<dbReference type="InterPro" id="IPR011577">
    <property type="entry name" value="Cyt_b561_bac/Ni-Hgenase"/>
</dbReference>
<reference evidence="9 10" key="1">
    <citation type="submission" date="2016-10" db="EMBL/GenBank/DDBJ databases">
        <authorList>
            <person name="de Groot N.N."/>
        </authorList>
    </citation>
    <scope>NUCLEOTIDE SEQUENCE [LARGE SCALE GENOMIC DNA]</scope>
    <source>
        <strain evidence="9 10">Vu-144</strain>
    </source>
</reference>
<evidence type="ECO:0000256" key="2">
    <source>
        <dbReference type="ARBA" id="ARBA00022475"/>
    </source>
</evidence>
<feature type="transmembrane region" description="Helical" evidence="6">
    <location>
        <begin position="224"/>
        <end position="249"/>
    </location>
</feature>
<protein>
    <submittedName>
        <fullName evidence="9">Cytochrome b561</fullName>
    </submittedName>
</protein>
<dbReference type="Pfam" id="PF00174">
    <property type="entry name" value="Oxidored_molyb"/>
    <property type="match status" value="1"/>
</dbReference>
<keyword evidence="3 6" id="KW-0812">Transmembrane</keyword>
<feature type="transmembrane region" description="Helical" evidence="6">
    <location>
        <begin position="312"/>
        <end position="332"/>
    </location>
</feature>
<sequence length="557" mass="63708">MIGHLSQAEQAVLYPKDRKLVMVIKPYMWVIFGAIIVIPIAAAWIQYLFFGLPSDPSAVLVTLPSKADPGFPLWARLSHWVNFLFLSLIIRSGLSILVDHPRLYFNNGCAPESEWVRFTPVQVPKDRLWTAKEDARYISPVLGLPGYRHSIGLARVWHFLTVPFFVLNGIIFICYLLFTNHWLRLVPTSWQILPDAWHVFVHYATFNFPVEPNGFYHYNALQQLAYFAVVFLLAPLAILTGLAMSPAISNRFPWYPKLFGNRQCARSGHFMVMVCYLVFIVIHVGLVVATGLSRNLNHIVMGTDSTTSNMGLYIGIGIVLFVVICCFVALWLSWHRPRQLQRAQAAVNGNLWRRSINTFKPARYYTKKDISPFFWPNGKIPEDSEKWVELAKNNFKDYKLKITGLVENPMELSLEELKKIAMDQNITMHHCIQGWSGIAEWGGLPLHKLIELVKPHDNVTTVAFYSFGTGLYGGVYYDTHTLDNCKKPLSLLAWEMNYKPLSIEHGAPLRLRIENQLGYKMVKWIDYIEFVASHTDVGKGYGGKNEDDEYFDLLADT</sequence>
<evidence type="ECO:0000256" key="5">
    <source>
        <dbReference type="ARBA" id="ARBA00023136"/>
    </source>
</evidence>
<dbReference type="GO" id="GO:0005886">
    <property type="term" value="C:plasma membrane"/>
    <property type="evidence" value="ECO:0007669"/>
    <property type="project" value="UniProtKB-SubCell"/>
</dbReference>
<proteinExistence type="predicted"/>
<keyword evidence="10" id="KW-1185">Reference proteome</keyword>
<organism evidence="9 10">
    <name type="scientific">Arachidicoccus rhizosphaerae</name>
    <dbReference type="NCBI Taxonomy" id="551991"/>
    <lineage>
        <taxon>Bacteria</taxon>
        <taxon>Pseudomonadati</taxon>
        <taxon>Bacteroidota</taxon>
        <taxon>Chitinophagia</taxon>
        <taxon>Chitinophagales</taxon>
        <taxon>Chitinophagaceae</taxon>
        <taxon>Arachidicoccus</taxon>
    </lineage>
</organism>
<keyword evidence="2" id="KW-1003">Cell membrane</keyword>
<dbReference type="SUPFAM" id="SSF81342">
    <property type="entry name" value="Transmembrane di-heme cytochromes"/>
    <property type="match status" value="1"/>
</dbReference>
<gene>
    <name evidence="9" type="ORF">SAMN05192529_112111</name>
</gene>
<dbReference type="InterPro" id="IPR000572">
    <property type="entry name" value="OxRdtase_Mopterin-bd_dom"/>
</dbReference>
<dbReference type="AlphaFoldDB" id="A0A1H3ZYF5"/>
<dbReference type="Proteomes" id="UP000199041">
    <property type="component" value="Unassembled WGS sequence"/>
</dbReference>
<feature type="transmembrane region" description="Helical" evidence="6">
    <location>
        <begin position="156"/>
        <end position="178"/>
    </location>
</feature>
<dbReference type="GO" id="GO:0009055">
    <property type="term" value="F:electron transfer activity"/>
    <property type="evidence" value="ECO:0007669"/>
    <property type="project" value="InterPro"/>
</dbReference>
<evidence type="ECO:0000259" key="7">
    <source>
        <dbReference type="Pfam" id="PF00174"/>
    </source>
</evidence>
<dbReference type="Gene3D" id="1.20.950.20">
    <property type="entry name" value="Transmembrane di-heme cytochromes, Chain C"/>
    <property type="match status" value="1"/>
</dbReference>
<evidence type="ECO:0000256" key="4">
    <source>
        <dbReference type="ARBA" id="ARBA00022989"/>
    </source>
</evidence>
<dbReference type="SUPFAM" id="SSF56524">
    <property type="entry name" value="Oxidoreductase molybdopterin-binding domain"/>
    <property type="match status" value="1"/>
</dbReference>
<keyword evidence="4 6" id="KW-1133">Transmembrane helix</keyword>
<feature type="domain" description="Oxidoreductase molybdopterin-binding" evidence="7">
    <location>
        <begin position="394"/>
        <end position="533"/>
    </location>
</feature>
<feature type="transmembrane region" description="Helical" evidence="6">
    <location>
        <begin position="270"/>
        <end position="292"/>
    </location>
</feature>